<dbReference type="PANTHER" id="PTHR20953">
    <property type="entry name" value="KINASE-RELATED"/>
    <property type="match status" value="1"/>
</dbReference>
<proteinExistence type="predicted"/>
<dbReference type="Proteomes" id="UP000095658">
    <property type="component" value="Unassembled WGS sequence"/>
</dbReference>
<reference evidence="4 5" key="1">
    <citation type="submission" date="2016-06" db="EMBL/GenBank/DDBJ databases">
        <title>Domibacillus iocasae genome sequencing.</title>
        <authorList>
            <person name="Verma A."/>
            <person name="Pal Y."/>
            <person name="Ojha A.K."/>
            <person name="Krishnamurthi S."/>
        </authorList>
    </citation>
    <scope>NUCLEOTIDE SEQUENCE [LARGE SCALE GENOMIC DNA]</scope>
    <source>
        <strain evidence="4 5">DSM 29979</strain>
    </source>
</reference>
<evidence type="ECO:0000256" key="1">
    <source>
        <dbReference type="ARBA" id="ARBA00022741"/>
    </source>
</evidence>
<dbReference type="STRING" id="1714016.BA724_08930"/>
<sequence>MYLFRSYNVKRTEGGGGLPYKTIMPYLPESTSQAVSPLLKSDPAIEEIRLRTGQKIELSGPKPYVLSTIFSEYERAAFVHKITKHSIYRLEEQLKRGYLTIEGGHRIGIAGQAVMREGAVSSMTNLSFFNIRIAKEKKGAALPLLPSLFQSGWKSALLIGPPRSGKTTLLRDIARIAGTGDEKRRIPPMKTCIVDERSEIAGCLHGVPQLDVGTRTDVLDACPKSEGMMMMIRSMSPDVLIVDEIGREEDAQALSEALNAGIAVIATVHAHSLKEALRRPVIRHIKESGLFDTYIEVSREHHVTILKRESQVVG</sequence>
<dbReference type="EMBL" id="MAMP01000022">
    <property type="protein sequence ID" value="OES44664.1"/>
    <property type="molecule type" value="Genomic_DNA"/>
</dbReference>
<dbReference type="SMART" id="SM00382">
    <property type="entry name" value="AAA"/>
    <property type="match status" value="1"/>
</dbReference>
<dbReference type="InterPro" id="IPR027417">
    <property type="entry name" value="P-loop_NTPase"/>
</dbReference>
<feature type="domain" description="AAA+ ATPase" evidence="3">
    <location>
        <begin position="152"/>
        <end position="292"/>
    </location>
</feature>
<dbReference type="Pfam" id="PF19568">
    <property type="entry name" value="Spore_III_AA"/>
    <property type="match status" value="1"/>
</dbReference>
<dbReference type="InterPro" id="IPR003593">
    <property type="entry name" value="AAA+_ATPase"/>
</dbReference>
<evidence type="ECO:0000259" key="3">
    <source>
        <dbReference type="SMART" id="SM00382"/>
    </source>
</evidence>
<dbReference type="InterPro" id="IPR014217">
    <property type="entry name" value="Spore_III_AA"/>
</dbReference>
<name>A0A1E7DNN4_9BACI</name>
<evidence type="ECO:0000313" key="4">
    <source>
        <dbReference type="EMBL" id="OES44664.1"/>
    </source>
</evidence>
<dbReference type="NCBIfam" id="TIGR02858">
    <property type="entry name" value="spore_III_AA"/>
    <property type="match status" value="1"/>
</dbReference>
<keyword evidence="5" id="KW-1185">Reference proteome</keyword>
<dbReference type="PANTHER" id="PTHR20953:SF3">
    <property type="entry name" value="P-LOOP CONTAINING NUCLEOSIDE TRIPHOSPHATE HYDROLASES SUPERFAMILY PROTEIN"/>
    <property type="match status" value="1"/>
</dbReference>
<organism evidence="4 5">
    <name type="scientific">Domibacillus iocasae</name>
    <dbReference type="NCBI Taxonomy" id="1714016"/>
    <lineage>
        <taxon>Bacteria</taxon>
        <taxon>Bacillati</taxon>
        <taxon>Bacillota</taxon>
        <taxon>Bacilli</taxon>
        <taxon>Bacillales</taxon>
        <taxon>Bacillaceae</taxon>
        <taxon>Domibacillus</taxon>
    </lineage>
</organism>
<keyword evidence="2" id="KW-0067">ATP-binding</keyword>
<dbReference type="SUPFAM" id="SSF52540">
    <property type="entry name" value="P-loop containing nucleoside triphosphate hydrolases"/>
    <property type="match status" value="1"/>
</dbReference>
<evidence type="ECO:0000256" key="2">
    <source>
        <dbReference type="ARBA" id="ARBA00022840"/>
    </source>
</evidence>
<comment type="caution">
    <text evidence="4">The sequence shown here is derived from an EMBL/GenBank/DDBJ whole genome shotgun (WGS) entry which is preliminary data.</text>
</comment>
<protein>
    <submittedName>
        <fullName evidence="4">Stage III sporulation protein AA</fullName>
    </submittedName>
</protein>
<dbReference type="InterPro" id="IPR045735">
    <property type="entry name" value="Spore_III_AA_AAA+_ATPase"/>
</dbReference>
<dbReference type="AlphaFoldDB" id="A0A1E7DNN4"/>
<evidence type="ECO:0000313" key="5">
    <source>
        <dbReference type="Proteomes" id="UP000095658"/>
    </source>
</evidence>
<dbReference type="GO" id="GO:0005524">
    <property type="term" value="F:ATP binding"/>
    <property type="evidence" value="ECO:0007669"/>
    <property type="project" value="UniProtKB-KW"/>
</dbReference>
<keyword evidence="1" id="KW-0547">Nucleotide-binding</keyword>
<gene>
    <name evidence="4" type="ORF">BA724_08930</name>
</gene>
<accession>A0A1E7DNN4</accession>
<dbReference type="Gene3D" id="3.40.50.300">
    <property type="entry name" value="P-loop containing nucleotide triphosphate hydrolases"/>
    <property type="match status" value="1"/>
</dbReference>